<reference evidence="1" key="1">
    <citation type="submission" date="2021-01" db="EMBL/GenBank/DDBJ databases">
        <authorList>
            <person name="Corre E."/>
            <person name="Pelletier E."/>
            <person name="Niang G."/>
            <person name="Scheremetjew M."/>
            <person name="Finn R."/>
            <person name="Kale V."/>
            <person name="Holt S."/>
            <person name="Cochrane G."/>
            <person name="Meng A."/>
            <person name="Brown T."/>
            <person name="Cohen L."/>
        </authorList>
    </citation>
    <scope>NUCLEOTIDE SEQUENCE</scope>
</reference>
<evidence type="ECO:0000313" key="1">
    <source>
        <dbReference type="EMBL" id="CAD8864963.1"/>
    </source>
</evidence>
<gene>
    <name evidence="1" type="ORF">NSCI0253_LOCUS39318</name>
</gene>
<organism evidence="1">
    <name type="scientific">Noctiluca scintillans</name>
    <name type="common">Sea sparkle</name>
    <name type="synonym">Red tide dinoflagellate</name>
    <dbReference type="NCBI Taxonomy" id="2966"/>
    <lineage>
        <taxon>Eukaryota</taxon>
        <taxon>Sar</taxon>
        <taxon>Alveolata</taxon>
        <taxon>Dinophyceae</taxon>
        <taxon>Noctilucales</taxon>
        <taxon>Noctilucaceae</taxon>
        <taxon>Noctiluca</taxon>
    </lineage>
</organism>
<protein>
    <submittedName>
        <fullName evidence="1">Uncharacterized protein</fullName>
    </submittedName>
</protein>
<name>A0A7S1ATR9_NOCSC</name>
<sequence length="133" mass="14375">MLASMILIWAGPLWRLHGGLQRRFHFATKALDTRADVHGFVRDPAGCSSGDGQRASTSIVNIVTVTLVVSSMCVTLRCAGGVMSWRGFEQVVPLLCQSLRDGTHFKHRLSDFETGGVISPVASCLRGSGPLMF</sequence>
<dbReference type="AlphaFoldDB" id="A0A7S1ATR9"/>
<accession>A0A7S1ATR9</accession>
<proteinExistence type="predicted"/>
<dbReference type="EMBL" id="HBFQ01055339">
    <property type="protein sequence ID" value="CAD8864963.1"/>
    <property type="molecule type" value="Transcribed_RNA"/>
</dbReference>